<evidence type="ECO:0000313" key="6">
    <source>
        <dbReference type="Proteomes" id="UP000264006"/>
    </source>
</evidence>
<protein>
    <submittedName>
        <fullName evidence="5">Transcriptional regulator, LacI family</fullName>
    </submittedName>
</protein>
<dbReference type="KEGG" id="euz:DVS28_a3952"/>
<evidence type="ECO:0000256" key="3">
    <source>
        <dbReference type="ARBA" id="ARBA00023163"/>
    </source>
</evidence>
<name>A0A346Y2C6_9ACTN</name>
<dbReference type="PROSITE" id="PS50932">
    <property type="entry name" value="HTH_LACI_2"/>
    <property type="match status" value="1"/>
</dbReference>
<evidence type="ECO:0000313" key="5">
    <source>
        <dbReference type="EMBL" id="AXV08623.1"/>
    </source>
</evidence>
<dbReference type="Proteomes" id="UP000264006">
    <property type="component" value="Chromosome"/>
</dbReference>
<dbReference type="InterPro" id="IPR046335">
    <property type="entry name" value="LacI/GalR-like_sensor"/>
</dbReference>
<feature type="domain" description="HTH lacI-type" evidence="4">
    <location>
        <begin position="1"/>
        <end position="44"/>
    </location>
</feature>
<dbReference type="Gene3D" id="3.40.50.2300">
    <property type="match status" value="2"/>
</dbReference>
<keyword evidence="1" id="KW-0805">Transcription regulation</keyword>
<dbReference type="GO" id="GO:0003700">
    <property type="term" value="F:DNA-binding transcription factor activity"/>
    <property type="evidence" value="ECO:0007669"/>
    <property type="project" value="TreeGrafter"/>
</dbReference>
<dbReference type="InterPro" id="IPR010982">
    <property type="entry name" value="Lambda_DNA-bd_dom_sf"/>
</dbReference>
<keyword evidence="3" id="KW-0804">Transcription</keyword>
<dbReference type="Gene3D" id="1.10.260.40">
    <property type="entry name" value="lambda repressor-like DNA-binding domains"/>
    <property type="match status" value="1"/>
</dbReference>
<dbReference type="GO" id="GO:0000976">
    <property type="term" value="F:transcription cis-regulatory region binding"/>
    <property type="evidence" value="ECO:0007669"/>
    <property type="project" value="TreeGrafter"/>
</dbReference>
<evidence type="ECO:0000256" key="1">
    <source>
        <dbReference type="ARBA" id="ARBA00023015"/>
    </source>
</evidence>
<keyword evidence="2" id="KW-0238">DNA-binding</keyword>
<dbReference type="CDD" id="cd01392">
    <property type="entry name" value="HTH_LacI"/>
    <property type="match status" value="1"/>
</dbReference>
<accession>A0A346Y2C6</accession>
<dbReference type="PANTHER" id="PTHR30146:SF109">
    <property type="entry name" value="HTH-TYPE TRANSCRIPTIONAL REGULATOR GALS"/>
    <property type="match status" value="1"/>
</dbReference>
<dbReference type="Pfam" id="PF00356">
    <property type="entry name" value="LacI"/>
    <property type="match status" value="1"/>
</dbReference>
<gene>
    <name evidence="5" type="ORF">DVS28_a3952</name>
</gene>
<dbReference type="InterPro" id="IPR000843">
    <property type="entry name" value="HTH_LacI"/>
</dbReference>
<evidence type="ECO:0000259" key="4">
    <source>
        <dbReference type="PROSITE" id="PS50932"/>
    </source>
</evidence>
<evidence type="ECO:0000256" key="2">
    <source>
        <dbReference type="ARBA" id="ARBA00023125"/>
    </source>
</evidence>
<dbReference type="SMART" id="SM00354">
    <property type="entry name" value="HTH_LACI"/>
    <property type="match status" value="1"/>
</dbReference>
<dbReference type="SUPFAM" id="SSF53822">
    <property type="entry name" value="Periplasmic binding protein-like I"/>
    <property type="match status" value="1"/>
</dbReference>
<sequence length="325" mass="35526">MSVATVSRALRGLPNVAGSTRERVLRAAAELDYVVNPNASRLAAGRNLTVAAVVPHMQGWYFQAVLAGAQSVLEGQGYDMLLYSLPTPAARERFLTLLPFRKRVDGVLLIDIPLTDPEQRMLAGLGTDIVSVGERGAHYPGVSIDNVSAGRTATEYLLDLGHRRVGLVGGLLEDPMRFRVGRDRREGWLRALQEHGVVPDPSWEFYGDFRLIDGVRGMDTLFSAHPDLTAVFCMSDEMAIGALRAIKERGLRCPEDVSVVGFDDHEVSSYMGLTTVSQPMHLLGRTAGEILLSLARGEDIGHYPRHLPTSLVVRETAAPLAQHPR</sequence>
<dbReference type="InterPro" id="IPR028082">
    <property type="entry name" value="Peripla_BP_I"/>
</dbReference>
<dbReference type="CDD" id="cd06267">
    <property type="entry name" value="PBP1_LacI_sugar_binding-like"/>
    <property type="match status" value="1"/>
</dbReference>
<dbReference type="Pfam" id="PF13377">
    <property type="entry name" value="Peripla_BP_3"/>
    <property type="match status" value="1"/>
</dbReference>
<dbReference type="EMBL" id="CP031165">
    <property type="protein sequence ID" value="AXV08623.1"/>
    <property type="molecule type" value="Genomic_DNA"/>
</dbReference>
<dbReference type="AlphaFoldDB" id="A0A346Y2C6"/>
<organism evidence="5 6">
    <name type="scientific">Euzebya pacifica</name>
    <dbReference type="NCBI Taxonomy" id="1608957"/>
    <lineage>
        <taxon>Bacteria</taxon>
        <taxon>Bacillati</taxon>
        <taxon>Actinomycetota</taxon>
        <taxon>Nitriliruptoria</taxon>
        <taxon>Euzebyales</taxon>
    </lineage>
</organism>
<dbReference type="SUPFAM" id="SSF47413">
    <property type="entry name" value="lambda repressor-like DNA-binding domains"/>
    <property type="match status" value="1"/>
</dbReference>
<keyword evidence="6" id="KW-1185">Reference proteome</keyword>
<reference evidence="5 6" key="1">
    <citation type="submission" date="2018-09" db="EMBL/GenBank/DDBJ databases">
        <title>Complete genome sequence of Euzebya sp. DY32-46 isolated from seawater of Pacific Ocean.</title>
        <authorList>
            <person name="Xu L."/>
            <person name="Wu Y.-H."/>
            <person name="Xu X.-W."/>
        </authorList>
    </citation>
    <scope>NUCLEOTIDE SEQUENCE [LARGE SCALE GENOMIC DNA]</scope>
    <source>
        <strain evidence="5 6">DY32-46</strain>
    </source>
</reference>
<proteinExistence type="predicted"/>
<dbReference type="PANTHER" id="PTHR30146">
    <property type="entry name" value="LACI-RELATED TRANSCRIPTIONAL REPRESSOR"/>
    <property type="match status" value="1"/>
</dbReference>